<evidence type="ECO:0000256" key="6">
    <source>
        <dbReference type="ARBA" id="ARBA00022833"/>
    </source>
</evidence>
<evidence type="ECO:0000259" key="11">
    <source>
        <dbReference type="SMART" id="SM00235"/>
    </source>
</evidence>
<dbReference type="InterPro" id="IPR033739">
    <property type="entry name" value="M10A_MMP"/>
</dbReference>
<feature type="binding site" evidence="9">
    <location>
        <position position="151"/>
    </location>
    <ligand>
        <name>Ca(2+)</name>
        <dbReference type="ChEBI" id="CHEBI:29108"/>
        <label>2</label>
    </ligand>
</feature>
<dbReference type="EMBL" id="CAKKLH010000310">
    <property type="protein sequence ID" value="CAH0111125.1"/>
    <property type="molecule type" value="Genomic_DNA"/>
</dbReference>
<sequence length="332" mass="38183">MFRVISTTLNLMFYLTLTIYYRGDAAPVTNINQAMKYLSRFGYLSPGYQNSSYSSILSIKTIRDFQSFGGLKITGKLDAETLKLMNTPRCEVPDRVRSRWPKKQLTYKISKYTTKMKKSDVDREIARAFQMWADVTDLTFVHQNNESDKADIDILFVTGEHGSCPSFNNYLGDDVYAHATYPEHGGDAHFDENQPWTINSDKGVNLFQIATHEFGHSLGLNHSNLPTAVMYPYHTYSSDFKLDKDDIEGIQELYGKKEGENLSRTFAMEFKAEWMEAKKMLEAELKETIRRELEKTKTEWEKTRAGLMNIQRVGHEIKVAEGVLKKDLRGKS</sequence>
<keyword evidence="2" id="KW-0645">Protease</keyword>
<dbReference type="SUPFAM" id="SSF55486">
    <property type="entry name" value="Metalloproteases ('zincins'), catalytic domain"/>
    <property type="match status" value="1"/>
</dbReference>
<dbReference type="GO" id="GO:0031012">
    <property type="term" value="C:extracellular matrix"/>
    <property type="evidence" value="ECO:0007669"/>
    <property type="project" value="InterPro"/>
</dbReference>
<feature type="binding site" evidence="9">
    <location>
        <position position="230"/>
    </location>
    <ligand>
        <name>Zn(2+)</name>
        <dbReference type="ChEBI" id="CHEBI:29105"/>
        <label>2</label>
        <note>catalytic</note>
    </ligand>
</feature>
<dbReference type="Gene3D" id="3.40.390.10">
    <property type="entry name" value="Collagenase (Catalytic Domain)"/>
    <property type="match status" value="1"/>
</dbReference>
<feature type="binding site" evidence="9">
    <location>
        <position position="222"/>
    </location>
    <ligand>
        <name>Zn(2+)</name>
        <dbReference type="ChEBI" id="CHEBI:29105"/>
        <label>2</label>
        <note>catalytic</note>
    </ligand>
</feature>
<evidence type="ECO:0000256" key="9">
    <source>
        <dbReference type="PIRSR" id="PIRSR621190-2"/>
    </source>
</evidence>
<feature type="active site" evidence="8">
    <location>
        <position position="213"/>
    </location>
</feature>
<feature type="binding site" evidence="9">
    <location>
        <position position="189"/>
    </location>
    <ligand>
        <name>Zn(2+)</name>
        <dbReference type="ChEBI" id="CHEBI:29105"/>
        <label>1</label>
    </ligand>
</feature>
<dbReference type="GO" id="GO:0008270">
    <property type="term" value="F:zinc ion binding"/>
    <property type="evidence" value="ECO:0007669"/>
    <property type="project" value="InterPro"/>
</dbReference>
<comment type="similarity">
    <text evidence="1">Belongs to the peptidase M10A family.</text>
</comment>
<dbReference type="OrthoDB" id="406838at2759"/>
<feature type="binding site" evidence="9">
    <location>
        <position position="161"/>
    </location>
    <ligand>
        <name>Zn(2+)</name>
        <dbReference type="ChEBI" id="CHEBI:29105"/>
        <label>1</label>
    </ligand>
</feature>
<protein>
    <recommendedName>
        <fullName evidence="11">Peptidase metallopeptidase domain-containing protein</fullName>
    </recommendedName>
</protein>
<keyword evidence="9" id="KW-0106">Calcium</keyword>
<feature type="binding site" evidence="9">
    <location>
        <position position="191"/>
    </location>
    <ligand>
        <name>Ca(2+)</name>
        <dbReference type="ChEBI" id="CHEBI:29108"/>
        <label>3</label>
    </ligand>
</feature>
<keyword evidence="5" id="KW-0378">Hydrolase</keyword>
<accession>A0A8J2RY31</accession>
<feature type="chain" id="PRO_5035308828" description="Peptidase metallopeptidase domain-containing protein" evidence="10">
    <location>
        <begin position="26"/>
        <end position="332"/>
    </location>
</feature>
<name>A0A8J2RY31_9CRUS</name>
<keyword evidence="7" id="KW-0482">Metalloprotease</keyword>
<dbReference type="PANTHER" id="PTHR10201">
    <property type="entry name" value="MATRIX METALLOPROTEINASE"/>
    <property type="match status" value="1"/>
</dbReference>
<dbReference type="GO" id="GO:0006508">
    <property type="term" value="P:proteolysis"/>
    <property type="evidence" value="ECO:0007669"/>
    <property type="project" value="UniProtKB-KW"/>
</dbReference>
<dbReference type="InterPro" id="IPR021190">
    <property type="entry name" value="Pept_M10A"/>
</dbReference>
<feature type="signal peptide" evidence="10">
    <location>
        <begin position="1"/>
        <end position="25"/>
    </location>
</feature>
<dbReference type="Proteomes" id="UP000789390">
    <property type="component" value="Unassembled WGS sequence"/>
</dbReference>
<evidence type="ECO:0000256" key="2">
    <source>
        <dbReference type="ARBA" id="ARBA00022670"/>
    </source>
</evidence>
<feature type="binding site" evidence="9">
    <location>
        <position position="185"/>
    </location>
    <ligand>
        <name>Ca(2+)</name>
        <dbReference type="ChEBI" id="CHEBI:29108"/>
        <label>2</label>
    </ligand>
</feature>
<dbReference type="InterPro" id="IPR024079">
    <property type="entry name" value="MetalloPept_cat_dom_sf"/>
</dbReference>
<comment type="cofactor">
    <cofactor evidence="9">
        <name>Ca(2+)</name>
        <dbReference type="ChEBI" id="CHEBI:29108"/>
    </cofactor>
    <text evidence="9">Can bind about 5 Ca(2+) ions per subunit.</text>
</comment>
<comment type="caution">
    <text evidence="12">The sequence shown here is derived from an EMBL/GenBank/DDBJ whole genome shotgun (WGS) entry which is preliminary data.</text>
</comment>
<dbReference type="AlphaFoldDB" id="A0A8J2RY31"/>
<organism evidence="12 13">
    <name type="scientific">Daphnia galeata</name>
    <dbReference type="NCBI Taxonomy" id="27404"/>
    <lineage>
        <taxon>Eukaryota</taxon>
        <taxon>Metazoa</taxon>
        <taxon>Ecdysozoa</taxon>
        <taxon>Arthropoda</taxon>
        <taxon>Crustacea</taxon>
        <taxon>Branchiopoda</taxon>
        <taxon>Diplostraca</taxon>
        <taxon>Cladocera</taxon>
        <taxon>Anomopoda</taxon>
        <taxon>Daphniidae</taxon>
        <taxon>Daphnia</taxon>
    </lineage>
</organism>
<keyword evidence="13" id="KW-1185">Reference proteome</keyword>
<reference evidence="12" key="1">
    <citation type="submission" date="2021-11" db="EMBL/GenBank/DDBJ databases">
        <authorList>
            <person name="Schell T."/>
        </authorList>
    </citation>
    <scope>NUCLEOTIDE SEQUENCE</scope>
    <source>
        <strain evidence="12">M5</strain>
    </source>
</reference>
<dbReference type="PRINTS" id="PR00138">
    <property type="entry name" value="MATRIXIN"/>
</dbReference>
<gene>
    <name evidence="12" type="ORF">DGAL_LOCUS14736</name>
</gene>
<dbReference type="GO" id="GO:0030198">
    <property type="term" value="P:extracellular matrix organization"/>
    <property type="evidence" value="ECO:0007669"/>
    <property type="project" value="TreeGrafter"/>
</dbReference>
<dbReference type="Pfam" id="PF01471">
    <property type="entry name" value="PG_binding_1"/>
    <property type="match status" value="1"/>
</dbReference>
<dbReference type="SUPFAM" id="SSF47090">
    <property type="entry name" value="PGBD-like"/>
    <property type="match status" value="1"/>
</dbReference>
<evidence type="ECO:0000256" key="4">
    <source>
        <dbReference type="ARBA" id="ARBA00022729"/>
    </source>
</evidence>
<keyword evidence="3 9" id="KW-0479">Metal-binding</keyword>
<dbReference type="SMART" id="SM00235">
    <property type="entry name" value="ZnMc"/>
    <property type="match status" value="1"/>
</dbReference>
<evidence type="ECO:0000256" key="3">
    <source>
        <dbReference type="ARBA" id="ARBA00022723"/>
    </source>
</evidence>
<dbReference type="GO" id="GO:0030574">
    <property type="term" value="P:collagen catabolic process"/>
    <property type="evidence" value="ECO:0007669"/>
    <property type="project" value="TreeGrafter"/>
</dbReference>
<dbReference type="Pfam" id="PF00413">
    <property type="entry name" value="Peptidase_M10"/>
    <property type="match status" value="1"/>
</dbReference>
<dbReference type="InterPro" id="IPR006026">
    <property type="entry name" value="Peptidase_Metallo"/>
</dbReference>
<keyword evidence="6 9" id="KW-0862">Zinc</keyword>
<dbReference type="InterPro" id="IPR036365">
    <property type="entry name" value="PGBD-like_sf"/>
</dbReference>
<evidence type="ECO:0000313" key="12">
    <source>
        <dbReference type="EMBL" id="CAH0111125.1"/>
    </source>
</evidence>
<evidence type="ECO:0000256" key="5">
    <source>
        <dbReference type="ARBA" id="ARBA00022801"/>
    </source>
</evidence>
<proteinExistence type="inferred from homology"/>
<dbReference type="InterPro" id="IPR001818">
    <property type="entry name" value="Pept_M10_metallopeptidase"/>
</dbReference>
<feature type="binding site" evidence="9">
    <location>
        <position position="212"/>
    </location>
    <ligand>
        <name>Zn(2+)</name>
        <dbReference type="ChEBI" id="CHEBI:29105"/>
        <label>2</label>
        <note>catalytic</note>
    </ligand>
</feature>
<feature type="binding site" evidence="9">
    <location>
        <position position="187"/>
    </location>
    <ligand>
        <name>Ca(2+)</name>
        <dbReference type="ChEBI" id="CHEBI:29108"/>
        <label>2</label>
    </ligand>
</feature>
<feature type="binding site" evidence="9">
    <location>
        <position position="216"/>
    </location>
    <ligand>
        <name>Zn(2+)</name>
        <dbReference type="ChEBI" id="CHEBI:29105"/>
        <label>2</label>
        <note>catalytic</note>
    </ligand>
</feature>
<dbReference type="CDD" id="cd04278">
    <property type="entry name" value="ZnMc_MMP"/>
    <property type="match status" value="1"/>
</dbReference>
<dbReference type="PANTHER" id="PTHR10201:SF291">
    <property type="entry name" value="MATRIX METALLOPROTEINASE 1, ISOFORM C-RELATED"/>
    <property type="match status" value="1"/>
</dbReference>
<evidence type="ECO:0000256" key="8">
    <source>
        <dbReference type="PIRSR" id="PIRSR621190-1"/>
    </source>
</evidence>
<dbReference type="GO" id="GO:0005615">
    <property type="term" value="C:extracellular space"/>
    <property type="evidence" value="ECO:0007669"/>
    <property type="project" value="TreeGrafter"/>
</dbReference>
<comment type="cofactor">
    <cofactor evidence="9">
        <name>Zn(2+)</name>
        <dbReference type="ChEBI" id="CHEBI:29105"/>
    </cofactor>
    <text evidence="9">Binds 2 Zn(2+) ions per subunit.</text>
</comment>
<feature type="domain" description="Peptidase metallopeptidase" evidence="11">
    <location>
        <begin position="96"/>
        <end position="256"/>
    </location>
</feature>
<dbReference type="GO" id="GO:0004222">
    <property type="term" value="F:metalloendopeptidase activity"/>
    <property type="evidence" value="ECO:0007669"/>
    <property type="project" value="InterPro"/>
</dbReference>
<evidence type="ECO:0000313" key="13">
    <source>
        <dbReference type="Proteomes" id="UP000789390"/>
    </source>
</evidence>
<dbReference type="InterPro" id="IPR002477">
    <property type="entry name" value="Peptidoglycan-bd-like"/>
</dbReference>
<feature type="binding site" description="in inhibited form" evidence="9">
    <location>
        <position position="90"/>
    </location>
    <ligand>
        <name>Zn(2+)</name>
        <dbReference type="ChEBI" id="CHEBI:29105"/>
        <label>2</label>
        <note>catalytic</note>
    </ligand>
</feature>
<evidence type="ECO:0000256" key="10">
    <source>
        <dbReference type="SAM" id="SignalP"/>
    </source>
</evidence>
<evidence type="ECO:0000256" key="7">
    <source>
        <dbReference type="ARBA" id="ARBA00023049"/>
    </source>
</evidence>
<evidence type="ECO:0000256" key="1">
    <source>
        <dbReference type="ARBA" id="ARBA00010370"/>
    </source>
</evidence>
<keyword evidence="4 10" id="KW-0732">Signal</keyword>